<organism evidence="2 3">
    <name type="scientific">Coprinellus micaceus</name>
    <name type="common">Glistening ink-cap mushroom</name>
    <name type="synonym">Coprinus micaceus</name>
    <dbReference type="NCBI Taxonomy" id="71717"/>
    <lineage>
        <taxon>Eukaryota</taxon>
        <taxon>Fungi</taxon>
        <taxon>Dikarya</taxon>
        <taxon>Basidiomycota</taxon>
        <taxon>Agaricomycotina</taxon>
        <taxon>Agaricomycetes</taxon>
        <taxon>Agaricomycetidae</taxon>
        <taxon>Agaricales</taxon>
        <taxon>Agaricineae</taxon>
        <taxon>Psathyrellaceae</taxon>
        <taxon>Coprinellus</taxon>
    </lineage>
</organism>
<dbReference type="Proteomes" id="UP000298030">
    <property type="component" value="Unassembled WGS sequence"/>
</dbReference>
<dbReference type="OrthoDB" id="3026155at2759"/>
<keyword evidence="3" id="KW-1185">Reference proteome</keyword>
<dbReference type="EMBL" id="QPFP01000023">
    <property type="protein sequence ID" value="TEB30491.1"/>
    <property type="molecule type" value="Genomic_DNA"/>
</dbReference>
<name>A0A4Y7T927_COPMI</name>
<evidence type="ECO:0000256" key="1">
    <source>
        <dbReference type="SAM" id="Coils"/>
    </source>
</evidence>
<comment type="caution">
    <text evidence="2">The sequence shown here is derived from an EMBL/GenBank/DDBJ whole genome shotgun (WGS) entry which is preliminary data.</text>
</comment>
<sequence>MAERVHGLRRDGQDIARCPQGRDIVLWRNIVQRLDWDEAHFEEAKALITKYLQDPAGPRLAAGSSNASQRYTDNRRSVSQYQTDFSGFVSNMRDENRQAQIRLQGNIDKLNADIDRYNSAGEQIKRALSQIAGIPSWMTWLIAEILDALGIASVDDARKALDANYAEQRRLRDEIESVQREKERMNQMDADLARANDTLTRLNRGITDLIPGLDSLAKEWANYHHDIVLIQQDMVAAGDSATKRSLITRLKLMGGSVDALVAGMSSYIKIVEGSGFFK</sequence>
<dbReference type="AlphaFoldDB" id="A0A4Y7T927"/>
<accession>A0A4Y7T927</accession>
<protein>
    <submittedName>
        <fullName evidence="2">Uncharacterized protein</fullName>
    </submittedName>
</protein>
<keyword evidence="1" id="KW-0175">Coiled coil</keyword>
<evidence type="ECO:0000313" key="2">
    <source>
        <dbReference type="EMBL" id="TEB30491.1"/>
    </source>
</evidence>
<feature type="coiled-coil region" evidence="1">
    <location>
        <begin position="161"/>
        <end position="198"/>
    </location>
</feature>
<proteinExistence type="predicted"/>
<gene>
    <name evidence="2" type="ORF">FA13DRAFT_555069</name>
</gene>
<reference evidence="2 3" key="1">
    <citation type="journal article" date="2019" name="Nat. Ecol. Evol.">
        <title>Megaphylogeny resolves global patterns of mushroom evolution.</title>
        <authorList>
            <person name="Varga T."/>
            <person name="Krizsan K."/>
            <person name="Foldi C."/>
            <person name="Dima B."/>
            <person name="Sanchez-Garcia M."/>
            <person name="Sanchez-Ramirez S."/>
            <person name="Szollosi G.J."/>
            <person name="Szarkandi J.G."/>
            <person name="Papp V."/>
            <person name="Albert L."/>
            <person name="Andreopoulos W."/>
            <person name="Angelini C."/>
            <person name="Antonin V."/>
            <person name="Barry K.W."/>
            <person name="Bougher N.L."/>
            <person name="Buchanan P."/>
            <person name="Buyck B."/>
            <person name="Bense V."/>
            <person name="Catcheside P."/>
            <person name="Chovatia M."/>
            <person name="Cooper J."/>
            <person name="Damon W."/>
            <person name="Desjardin D."/>
            <person name="Finy P."/>
            <person name="Geml J."/>
            <person name="Haridas S."/>
            <person name="Hughes K."/>
            <person name="Justo A."/>
            <person name="Karasinski D."/>
            <person name="Kautmanova I."/>
            <person name="Kiss B."/>
            <person name="Kocsube S."/>
            <person name="Kotiranta H."/>
            <person name="LaButti K.M."/>
            <person name="Lechner B.E."/>
            <person name="Liimatainen K."/>
            <person name="Lipzen A."/>
            <person name="Lukacs Z."/>
            <person name="Mihaltcheva S."/>
            <person name="Morgado L.N."/>
            <person name="Niskanen T."/>
            <person name="Noordeloos M.E."/>
            <person name="Ohm R.A."/>
            <person name="Ortiz-Santana B."/>
            <person name="Ovrebo C."/>
            <person name="Racz N."/>
            <person name="Riley R."/>
            <person name="Savchenko A."/>
            <person name="Shiryaev A."/>
            <person name="Soop K."/>
            <person name="Spirin V."/>
            <person name="Szebenyi C."/>
            <person name="Tomsovsky M."/>
            <person name="Tulloss R.E."/>
            <person name="Uehling J."/>
            <person name="Grigoriev I.V."/>
            <person name="Vagvolgyi C."/>
            <person name="Papp T."/>
            <person name="Martin F.M."/>
            <person name="Miettinen O."/>
            <person name="Hibbett D.S."/>
            <person name="Nagy L.G."/>
        </authorList>
    </citation>
    <scope>NUCLEOTIDE SEQUENCE [LARGE SCALE GENOMIC DNA]</scope>
    <source>
        <strain evidence="2 3">FP101781</strain>
    </source>
</reference>
<dbReference type="Gene3D" id="1.20.1170.10">
    <property type="match status" value="1"/>
</dbReference>
<evidence type="ECO:0000313" key="3">
    <source>
        <dbReference type="Proteomes" id="UP000298030"/>
    </source>
</evidence>
<dbReference type="SUPFAM" id="SSF58100">
    <property type="entry name" value="Bacterial hemolysins"/>
    <property type="match status" value="1"/>
</dbReference>